<evidence type="ECO:0000313" key="3">
    <source>
        <dbReference type="EMBL" id="CAB1455943.1"/>
    </source>
</evidence>
<name>A0A9N7VRP4_PLEPL</name>
<dbReference type="EMBL" id="CADEAL010004278">
    <property type="protein sequence ID" value="CAB1455943.1"/>
    <property type="molecule type" value="Genomic_DNA"/>
</dbReference>
<feature type="region of interest" description="Disordered" evidence="1">
    <location>
        <begin position="136"/>
        <end position="166"/>
    </location>
</feature>
<organism evidence="3 4">
    <name type="scientific">Pleuronectes platessa</name>
    <name type="common">European plaice</name>
    <dbReference type="NCBI Taxonomy" id="8262"/>
    <lineage>
        <taxon>Eukaryota</taxon>
        <taxon>Metazoa</taxon>
        <taxon>Chordata</taxon>
        <taxon>Craniata</taxon>
        <taxon>Vertebrata</taxon>
        <taxon>Euteleostomi</taxon>
        <taxon>Actinopterygii</taxon>
        <taxon>Neopterygii</taxon>
        <taxon>Teleostei</taxon>
        <taxon>Neoteleostei</taxon>
        <taxon>Acanthomorphata</taxon>
        <taxon>Carangaria</taxon>
        <taxon>Pleuronectiformes</taxon>
        <taxon>Pleuronectoidei</taxon>
        <taxon>Pleuronectidae</taxon>
        <taxon>Pleuronectes</taxon>
    </lineage>
</organism>
<feature type="compositionally biased region" description="Polar residues" evidence="1">
    <location>
        <begin position="150"/>
        <end position="166"/>
    </location>
</feature>
<dbReference type="Proteomes" id="UP001153269">
    <property type="component" value="Unassembled WGS sequence"/>
</dbReference>
<accession>A0A9N7VRP4</accession>
<protein>
    <submittedName>
        <fullName evidence="3">Uncharacterized protein</fullName>
    </submittedName>
</protein>
<reference evidence="3" key="1">
    <citation type="submission" date="2020-03" db="EMBL/GenBank/DDBJ databases">
        <authorList>
            <person name="Weist P."/>
        </authorList>
    </citation>
    <scope>NUCLEOTIDE SEQUENCE</scope>
</reference>
<comment type="caution">
    <text evidence="3">The sequence shown here is derived from an EMBL/GenBank/DDBJ whole genome shotgun (WGS) entry which is preliminary data.</text>
</comment>
<evidence type="ECO:0000313" key="4">
    <source>
        <dbReference type="Proteomes" id="UP001153269"/>
    </source>
</evidence>
<gene>
    <name evidence="3" type="ORF">PLEPLA_LOCUS43724</name>
</gene>
<sequence>MLMWETDLVQARSGRARLPRSYISSQGGIGTGGGAPPRSSCSERRMFLLRMWSEPLLLCHLHSGIPAALSRYSLAWEPPPLSLSATRGRTKTHRNQSGVKLTPSNELFSEVRLSQVLGAASAKGVWFTSPSLAMHPGTNGEGCQDEPGAENTSNPGKTDTSTSVYSCTTPETRARPAMSDAILFSTMPPHPTTKRKSGERLLLPAVYFLLIRFIVVVLHLSPAVLIETGN</sequence>
<evidence type="ECO:0000256" key="1">
    <source>
        <dbReference type="SAM" id="MobiDB-lite"/>
    </source>
</evidence>
<dbReference type="AlphaFoldDB" id="A0A9N7VRP4"/>
<proteinExistence type="predicted"/>
<keyword evidence="2" id="KW-1133">Transmembrane helix</keyword>
<keyword evidence="2" id="KW-0472">Membrane</keyword>
<keyword evidence="2" id="KW-0812">Transmembrane</keyword>
<feature type="transmembrane region" description="Helical" evidence="2">
    <location>
        <begin position="201"/>
        <end position="220"/>
    </location>
</feature>
<keyword evidence="4" id="KW-1185">Reference proteome</keyword>
<evidence type="ECO:0000256" key="2">
    <source>
        <dbReference type="SAM" id="Phobius"/>
    </source>
</evidence>